<comment type="catalytic activity">
    <reaction evidence="8">
        <text>L-seryl-[protein] + ATP = O-phospho-L-seryl-[protein] + ADP + H(+)</text>
        <dbReference type="Rhea" id="RHEA:17989"/>
        <dbReference type="Rhea" id="RHEA-COMP:9863"/>
        <dbReference type="Rhea" id="RHEA-COMP:11604"/>
        <dbReference type="ChEBI" id="CHEBI:15378"/>
        <dbReference type="ChEBI" id="CHEBI:29999"/>
        <dbReference type="ChEBI" id="CHEBI:30616"/>
        <dbReference type="ChEBI" id="CHEBI:83421"/>
        <dbReference type="ChEBI" id="CHEBI:456216"/>
    </reaction>
</comment>
<dbReference type="Pfam" id="PF13947">
    <property type="entry name" value="GUB_WAK_bind"/>
    <property type="match status" value="1"/>
</dbReference>
<evidence type="ECO:0000256" key="7">
    <source>
        <dbReference type="ARBA" id="ARBA00023180"/>
    </source>
</evidence>
<sequence length="746" mass="82604">MGAIHSSKVLLVLVLVLVLVWLVCSASHDEFEEGTKNCRHSCGSVSIPFPFGTTKECSLDAKFLINCTNNVPYLPNSLTDNDNDPLQVLSISVDAAELRVSLPVSSDCYHNDTRSKKLGKFFNNETDQGAYFANYYSISSTRNIFTTVGCNTLGMMVLEYDYVYSDSYKPGAKTCLSYCNDDDAMNGSCNGTGCCHIDMPEFELKQEVSTILKFGFENSIINNSDVIDYSPCGYAFVAEKGQYHFVSADLTNNKLKHSKFPVVLDWSVGNQTCEEAKKNTSSYACKGPKTTCHPSGKRLGYLCKCRPGFQGNPYHPYGCPQDINECHGPHDCVKEATCINDPPGNYTCISVTVIALLMACSYIYWAMKKRKLIKMKEHFFQQNGGLLLQQQIATHEGSNQTAKVFTVEELKKATNNFDECNVLGQGGQGTVYKGTLFDNRVVAIKMSKISDKSQIEHFINEVVVLSQINHRNVVKLLGCCLETEVPLLVYEFIPNGTIYEHLHHGHTQISSKLTWKARLRIAAETAGALAYLHFATSIPIIHRDVKTCNILLDRDLTAKVSDFGASRIVPLDKTQITTLVQGTLGYLDPEYFHTSKLTEKSDVYSFGVVLAELLTAKKALTFDVPEDEKNLAMHFVFSVEEGRLLQIVDKHILEEAKEEAVVEFANIAKRCLKLKGEERPTMKQVAMELERLRVEECGKVVTPSEADTIASSSSAFDVEDGGGVISDISIGVEGLYLDSMSLGSGR</sequence>
<organism evidence="13 14">
    <name type="scientific">Stylosanthes scabra</name>
    <dbReference type="NCBI Taxonomy" id="79078"/>
    <lineage>
        <taxon>Eukaryota</taxon>
        <taxon>Viridiplantae</taxon>
        <taxon>Streptophyta</taxon>
        <taxon>Embryophyta</taxon>
        <taxon>Tracheophyta</taxon>
        <taxon>Spermatophyta</taxon>
        <taxon>Magnoliopsida</taxon>
        <taxon>eudicotyledons</taxon>
        <taxon>Gunneridae</taxon>
        <taxon>Pentapetalae</taxon>
        <taxon>rosids</taxon>
        <taxon>fabids</taxon>
        <taxon>Fabales</taxon>
        <taxon>Fabaceae</taxon>
        <taxon>Papilionoideae</taxon>
        <taxon>50 kb inversion clade</taxon>
        <taxon>dalbergioids sensu lato</taxon>
        <taxon>Dalbergieae</taxon>
        <taxon>Pterocarpus clade</taxon>
        <taxon>Stylosanthes</taxon>
    </lineage>
</organism>
<evidence type="ECO:0000256" key="8">
    <source>
        <dbReference type="ARBA" id="ARBA00047558"/>
    </source>
</evidence>
<evidence type="ECO:0000313" key="14">
    <source>
        <dbReference type="Proteomes" id="UP001341840"/>
    </source>
</evidence>
<proteinExistence type="predicted"/>
<dbReference type="CDD" id="cd00054">
    <property type="entry name" value="EGF_CA"/>
    <property type="match status" value="1"/>
</dbReference>
<evidence type="ECO:0000256" key="10">
    <source>
        <dbReference type="SAM" id="Phobius"/>
    </source>
</evidence>
<comment type="catalytic activity">
    <reaction evidence="9">
        <text>L-threonyl-[protein] + ATP = O-phospho-L-threonyl-[protein] + ADP + H(+)</text>
        <dbReference type="Rhea" id="RHEA:46608"/>
        <dbReference type="Rhea" id="RHEA-COMP:11060"/>
        <dbReference type="Rhea" id="RHEA-COMP:11605"/>
        <dbReference type="ChEBI" id="CHEBI:15378"/>
        <dbReference type="ChEBI" id="CHEBI:30013"/>
        <dbReference type="ChEBI" id="CHEBI:30616"/>
        <dbReference type="ChEBI" id="CHEBI:61977"/>
        <dbReference type="ChEBI" id="CHEBI:456216"/>
    </reaction>
</comment>
<dbReference type="PROSITE" id="PS00108">
    <property type="entry name" value="PROTEIN_KINASE_ST"/>
    <property type="match status" value="1"/>
</dbReference>
<dbReference type="Gene3D" id="3.30.200.20">
    <property type="entry name" value="Phosphorylase Kinase, domain 1"/>
    <property type="match status" value="1"/>
</dbReference>
<evidence type="ECO:0000256" key="9">
    <source>
        <dbReference type="ARBA" id="ARBA00047951"/>
    </source>
</evidence>
<dbReference type="Pfam" id="PF07714">
    <property type="entry name" value="PK_Tyr_Ser-Thr"/>
    <property type="match status" value="1"/>
</dbReference>
<evidence type="ECO:0000313" key="13">
    <source>
        <dbReference type="EMBL" id="MED6216723.1"/>
    </source>
</evidence>
<evidence type="ECO:0000256" key="11">
    <source>
        <dbReference type="SAM" id="SignalP"/>
    </source>
</evidence>
<accession>A0ABU6Z646</accession>
<dbReference type="InterPro" id="IPR001245">
    <property type="entry name" value="Ser-Thr/Tyr_kinase_cat_dom"/>
</dbReference>
<dbReference type="Proteomes" id="UP001341840">
    <property type="component" value="Unassembled WGS sequence"/>
</dbReference>
<protein>
    <recommendedName>
        <fullName evidence="12">Protein kinase domain-containing protein</fullName>
    </recommendedName>
</protein>
<keyword evidence="10" id="KW-0472">Membrane</keyword>
<evidence type="ECO:0000256" key="5">
    <source>
        <dbReference type="ARBA" id="ARBA00022840"/>
    </source>
</evidence>
<dbReference type="InterPro" id="IPR025287">
    <property type="entry name" value="WAK_GUB"/>
</dbReference>
<evidence type="ECO:0000256" key="3">
    <source>
        <dbReference type="ARBA" id="ARBA00022741"/>
    </source>
</evidence>
<comment type="subcellular location">
    <subcellularLocation>
        <location evidence="1">Membrane</location>
        <topology evidence="1">Single-pass type I membrane protein</topology>
    </subcellularLocation>
</comment>
<evidence type="ECO:0000256" key="6">
    <source>
        <dbReference type="ARBA" id="ARBA00023157"/>
    </source>
</evidence>
<dbReference type="Gene3D" id="1.10.510.10">
    <property type="entry name" value="Transferase(Phosphotransferase) domain 1"/>
    <property type="match status" value="1"/>
</dbReference>
<evidence type="ECO:0000256" key="4">
    <source>
        <dbReference type="ARBA" id="ARBA00022777"/>
    </source>
</evidence>
<keyword evidence="4" id="KW-0808">Transferase</keyword>
<dbReference type="InterPro" id="IPR000719">
    <property type="entry name" value="Prot_kinase_dom"/>
</dbReference>
<dbReference type="InterPro" id="IPR045274">
    <property type="entry name" value="WAK-like"/>
</dbReference>
<dbReference type="CDD" id="cd14066">
    <property type="entry name" value="STKc_IRAK"/>
    <property type="match status" value="1"/>
</dbReference>
<dbReference type="InterPro" id="IPR008271">
    <property type="entry name" value="Ser/Thr_kinase_AS"/>
</dbReference>
<dbReference type="SMART" id="SM00220">
    <property type="entry name" value="S_TKc"/>
    <property type="match status" value="1"/>
</dbReference>
<dbReference type="InterPro" id="IPR011009">
    <property type="entry name" value="Kinase-like_dom_sf"/>
</dbReference>
<keyword evidence="10" id="KW-0812">Transmembrane</keyword>
<keyword evidence="5" id="KW-0067">ATP-binding</keyword>
<dbReference type="Gene3D" id="2.10.25.10">
    <property type="entry name" value="Laminin"/>
    <property type="match status" value="1"/>
</dbReference>
<keyword evidence="7" id="KW-0325">Glycoprotein</keyword>
<keyword evidence="14" id="KW-1185">Reference proteome</keyword>
<name>A0ABU6Z646_9FABA</name>
<evidence type="ECO:0000256" key="1">
    <source>
        <dbReference type="ARBA" id="ARBA00004479"/>
    </source>
</evidence>
<dbReference type="SUPFAM" id="SSF56112">
    <property type="entry name" value="Protein kinase-like (PK-like)"/>
    <property type="match status" value="1"/>
</dbReference>
<comment type="caution">
    <text evidence="13">The sequence shown here is derived from an EMBL/GenBank/DDBJ whole genome shotgun (WGS) entry which is preliminary data.</text>
</comment>
<feature type="domain" description="Protein kinase" evidence="12">
    <location>
        <begin position="417"/>
        <end position="692"/>
    </location>
</feature>
<dbReference type="PANTHER" id="PTHR27005">
    <property type="entry name" value="WALL-ASSOCIATED RECEPTOR KINASE-LIKE 21"/>
    <property type="match status" value="1"/>
</dbReference>
<keyword evidence="6" id="KW-1015">Disulfide bond</keyword>
<feature type="transmembrane region" description="Helical" evidence="10">
    <location>
        <begin position="344"/>
        <end position="365"/>
    </location>
</feature>
<keyword evidence="3" id="KW-0547">Nucleotide-binding</keyword>
<keyword evidence="2 11" id="KW-0732">Signal</keyword>
<evidence type="ECO:0000256" key="2">
    <source>
        <dbReference type="ARBA" id="ARBA00022729"/>
    </source>
</evidence>
<keyword evidence="10" id="KW-1133">Transmembrane helix</keyword>
<evidence type="ECO:0000259" key="12">
    <source>
        <dbReference type="PROSITE" id="PS50011"/>
    </source>
</evidence>
<feature type="signal peptide" evidence="11">
    <location>
        <begin position="1"/>
        <end position="26"/>
    </location>
</feature>
<keyword evidence="4" id="KW-0418">Kinase</keyword>
<dbReference type="EMBL" id="JASCZI010271885">
    <property type="protein sequence ID" value="MED6216723.1"/>
    <property type="molecule type" value="Genomic_DNA"/>
</dbReference>
<reference evidence="13 14" key="1">
    <citation type="journal article" date="2023" name="Plants (Basel)">
        <title>Bridging the Gap: Combining Genomics and Transcriptomics Approaches to Understand Stylosanthes scabra, an Orphan Legume from the Brazilian Caatinga.</title>
        <authorList>
            <person name="Ferreira-Neto J.R.C."/>
            <person name="da Silva M.D."/>
            <person name="Binneck E."/>
            <person name="de Melo N.F."/>
            <person name="da Silva R.H."/>
            <person name="de Melo A.L.T.M."/>
            <person name="Pandolfi V."/>
            <person name="Bustamante F.O."/>
            <person name="Brasileiro-Vidal A.C."/>
            <person name="Benko-Iseppon A.M."/>
        </authorList>
    </citation>
    <scope>NUCLEOTIDE SEQUENCE [LARGE SCALE GENOMIC DNA]</scope>
    <source>
        <tissue evidence="13">Leaves</tissue>
    </source>
</reference>
<feature type="chain" id="PRO_5046826953" description="Protein kinase domain-containing protein" evidence="11">
    <location>
        <begin position="27"/>
        <end position="746"/>
    </location>
</feature>
<dbReference type="PANTHER" id="PTHR27005:SF511">
    <property type="entry name" value="WALL-ASSOCIATED RECEPTOR KINASE 1-RELATED"/>
    <property type="match status" value="1"/>
</dbReference>
<dbReference type="PROSITE" id="PS50011">
    <property type="entry name" value="PROTEIN_KINASE_DOM"/>
    <property type="match status" value="1"/>
</dbReference>
<gene>
    <name evidence="13" type="ORF">PIB30_010470</name>
</gene>